<proteinExistence type="predicted"/>
<accession>A0A1M6BVD4</accession>
<dbReference type="RefSeq" id="WP_073046588.1">
    <property type="nucleotide sequence ID" value="NZ_FQZL01000005.1"/>
</dbReference>
<dbReference type="InterPro" id="IPR002645">
    <property type="entry name" value="STAS_dom"/>
</dbReference>
<evidence type="ECO:0000313" key="8">
    <source>
        <dbReference type="Proteomes" id="UP000184052"/>
    </source>
</evidence>
<protein>
    <submittedName>
        <fullName evidence="7">Sulfate permease, SulP family</fullName>
    </submittedName>
</protein>
<keyword evidence="3 5" id="KW-1133">Transmembrane helix</keyword>
<evidence type="ECO:0000313" key="7">
    <source>
        <dbReference type="EMBL" id="SHI52756.1"/>
    </source>
</evidence>
<dbReference type="InterPro" id="IPR001902">
    <property type="entry name" value="SLC26A/SulP_fam"/>
</dbReference>
<feature type="transmembrane region" description="Helical" evidence="5">
    <location>
        <begin position="249"/>
        <end position="268"/>
    </location>
</feature>
<evidence type="ECO:0000256" key="4">
    <source>
        <dbReference type="ARBA" id="ARBA00023136"/>
    </source>
</evidence>
<feature type="transmembrane region" description="Helical" evidence="5">
    <location>
        <begin position="133"/>
        <end position="157"/>
    </location>
</feature>
<gene>
    <name evidence="7" type="ORF">SAMN02745751_00488</name>
</gene>
<dbReference type="GO" id="GO:0055085">
    <property type="term" value="P:transmembrane transport"/>
    <property type="evidence" value="ECO:0007669"/>
    <property type="project" value="InterPro"/>
</dbReference>
<dbReference type="EMBL" id="FQZL01000005">
    <property type="protein sequence ID" value="SHI52756.1"/>
    <property type="molecule type" value="Genomic_DNA"/>
</dbReference>
<feature type="transmembrane region" description="Helical" evidence="5">
    <location>
        <begin position="72"/>
        <end position="91"/>
    </location>
</feature>
<dbReference type="AlphaFoldDB" id="A0A1M6BVD4"/>
<sequence>MYLFNPLINTLKIYNKEYFKNDLAAASTVAVSAIPQSIAFAILAKIPPIYGLYSAIIGTIIISLFSSSSHIIGGPTTATCILIAGSLAAYINLPTESYMTVVFQFTFMVGIIQVLFGALNLGRILNFISHSVIKGFIIGVAFLSIFGQAGNAVGMLPPHGITAFQKVIFILSNIRNWNIYCIIIFTIACLTLYFTKKIHYLFPSKLAAMLATGLIAYCFDLEKLGVAVLGTTSTTLPSFNSFDIDFEMFLTLVPMALSYSIVSLMASITTAKTVAKNTHEKVDNNREFITQGIANIIGSFFQSFAGTGSNYRTYINYNAGGKTRIAGIMSGIIIALSLLLFGRYITYIPKACLAAIIITVASNMINFKEIIQYHNSSKQDFYVATITLAAIIFLPRLDRAVLIGTGVSIFLYLNESSSAKIKILHHVKYNDSFVEIDIDDLMEEEDMIAVRIEGNLYFGLAYDLAESLSEIKNKSDNFILRLRDVNSMDITSYNILLEFTQKIHNRGGNIKLSGVSEKMYKFLDKNGYFDHISKDDVFMMEPQIFSSFIKAMEKAKEEINAKNTENQKK</sequence>
<feature type="transmembrane region" description="Helical" evidence="5">
    <location>
        <begin position="325"/>
        <end position="345"/>
    </location>
</feature>
<feature type="transmembrane region" description="Helical" evidence="5">
    <location>
        <begin position="288"/>
        <end position="305"/>
    </location>
</feature>
<evidence type="ECO:0000256" key="2">
    <source>
        <dbReference type="ARBA" id="ARBA00022692"/>
    </source>
</evidence>
<dbReference type="SUPFAM" id="SSF52091">
    <property type="entry name" value="SpoIIaa-like"/>
    <property type="match status" value="1"/>
</dbReference>
<organism evidence="7 8">
    <name type="scientific">Dethiosulfatibacter aminovorans DSM 17477</name>
    <dbReference type="NCBI Taxonomy" id="1121476"/>
    <lineage>
        <taxon>Bacteria</taxon>
        <taxon>Bacillati</taxon>
        <taxon>Bacillota</taxon>
        <taxon>Tissierellia</taxon>
        <taxon>Dethiosulfatibacter</taxon>
    </lineage>
</organism>
<dbReference type="PROSITE" id="PS50801">
    <property type="entry name" value="STAS"/>
    <property type="match status" value="1"/>
</dbReference>
<dbReference type="Pfam" id="PF00916">
    <property type="entry name" value="Sulfate_transp"/>
    <property type="match status" value="1"/>
</dbReference>
<name>A0A1M6BVD4_9FIRM</name>
<dbReference type="OrthoDB" id="9771198at2"/>
<feature type="transmembrane region" description="Helical" evidence="5">
    <location>
        <begin position="383"/>
        <end position="413"/>
    </location>
</feature>
<dbReference type="GO" id="GO:0016020">
    <property type="term" value="C:membrane"/>
    <property type="evidence" value="ECO:0007669"/>
    <property type="project" value="UniProtKB-SubCell"/>
</dbReference>
<keyword evidence="4 5" id="KW-0472">Membrane</keyword>
<keyword evidence="8" id="KW-1185">Reference proteome</keyword>
<dbReference type="InterPro" id="IPR036513">
    <property type="entry name" value="STAS_dom_sf"/>
</dbReference>
<comment type="subcellular location">
    <subcellularLocation>
        <location evidence="1">Membrane</location>
        <topology evidence="1">Multi-pass membrane protein</topology>
    </subcellularLocation>
</comment>
<dbReference type="Pfam" id="PF01740">
    <property type="entry name" value="STAS"/>
    <property type="match status" value="1"/>
</dbReference>
<feature type="domain" description="STAS" evidence="6">
    <location>
        <begin position="437"/>
        <end position="555"/>
    </location>
</feature>
<dbReference type="STRING" id="1121476.SAMN02745751_00488"/>
<dbReference type="Proteomes" id="UP000184052">
    <property type="component" value="Unassembled WGS sequence"/>
</dbReference>
<feature type="transmembrane region" description="Helical" evidence="5">
    <location>
        <begin position="177"/>
        <end position="194"/>
    </location>
</feature>
<evidence type="ECO:0000259" key="6">
    <source>
        <dbReference type="PROSITE" id="PS50801"/>
    </source>
</evidence>
<dbReference type="CDD" id="cd07042">
    <property type="entry name" value="STAS_SulP_like_sulfate_transporter"/>
    <property type="match status" value="1"/>
</dbReference>
<evidence type="ECO:0000256" key="1">
    <source>
        <dbReference type="ARBA" id="ARBA00004141"/>
    </source>
</evidence>
<keyword evidence="2 5" id="KW-0812">Transmembrane</keyword>
<evidence type="ECO:0000256" key="5">
    <source>
        <dbReference type="SAM" id="Phobius"/>
    </source>
</evidence>
<dbReference type="Gene3D" id="3.30.750.24">
    <property type="entry name" value="STAS domain"/>
    <property type="match status" value="1"/>
</dbReference>
<dbReference type="PANTHER" id="PTHR11814">
    <property type="entry name" value="SULFATE TRANSPORTER"/>
    <property type="match status" value="1"/>
</dbReference>
<dbReference type="InterPro" id="IPR011547">
    <property type="entry name" value="SLC26A/SulP_dom"/>
</dbReference>
<evidence type="ECO:0000256" key="3">
    <source>
        <dbReference type="ARBA" id="ARBA00022989"/>
    </source>
</evidence>
<feature type="transmembrane region" description="Helical" evidence="5">
    <location>
        <begin position="49"/>
        <end position="65"/>
    </location>
</feature>
<feature type="transmembrane region" description="Helical" evidence="5">
    <location>
        <begin position="97"/>
        <end position="121"/>
    </location>
</feature>
<reference evidence="7 8" key="1">
    <citation type="submission" date="2016-11" db="EMBL/GenBank/DDBJ databases">
        <authorList>
            <person name="Jaros S."/>
            <person name="Januszkiewicz K."/>
            <person name="Wedrychowicz H."/>
        </authorList>
    </citation>
    <scope>NUCLEOTIDE SEQUENCE [LARGE SCALE GENOMIC DNA]</scope>
    <source>
        <strain evidence="7 8">DSM 17477</strain>
    </source>
</reference>
<feature type="transmembrane region" description="Helical" evidence="5">
    <location>
        <begin position="21"/>
        <end position="43"/>
    </location>
</feature>